<feature type="region of interest" description="Disordered" evidence="1">
    <location>
        <begin position="1"/>
        <end position="107"/>
    </location>
</feature>
<dbReference type="InterPro" id="IPR054289">
    <property type="entry name" value="DUF7025"/>
</dbReference>
<dbReference type="SMART" id="SM00382">
    <property type="entry name" value="AAA"/>
    <property type="match status" value="1"/>
</dbReference>
<dbReference type="PANTHER" id="PTHR46411">
    <property type="entry name" value="FAMILY ATPASE, PUTATIVE-RELATED"/>
    <property type="match status" value="1"/>
</dbReference>
<dbReference type="InterPro" id="IPR027417">
    <property type="entry name" value="P-loop_NTPase"/>
</dbReference>
<dbReference type="InterPro" id="IPR003593">
    <property type="entry name" value="AAA+_ATPase"/>
</dbReference>
<protein>
    <submittedName>
        <fullName evidence="3">AAA family ATPase protein</fullName>
    </submittedName>
</protein>
<gene>
    <name evidence="3" type="ORF">NKR23_g7357</name>
</gene>
<feature type="compositionally biased region" description="Polar residues" evidence="1">
    <location>
        <begin position="9"/>
        <end position="23"/>
    </location>
</feature>
<name>A0AA38VR27_9PEZI</name>
<feature type="region of interest" description="Disordered" evidence="1">
    <location>
        <begin position="171"/>
        <end position="195"/>
    </location>
</feature>
<feature type="compositionally biased region" description="Basic and acidic residues" evidence="1">
    <location>
        <begin position="51"/>
        <end position="75"/>
    </location>
</feature>
<proteinExistence type="predicted"/>
<dbReference type="CDD" id="cd19481">
    <property type="entry name" value="RecA-like_protease"/>
    <property type="match status" value="1"/>
</dbReference>
<feature type="compositionally biased region" description="Acidic residues" evidence="1">
    <location>
        <begin position="1055"/>
        <end position="1081"/>
    </location>
</feature>
<feature type="compositionally biased region" description="Basic and acidic residues" evidence="1">
    <location>
        <begin position="1107"/>
        <end position="1119"/>
    </location>
</feature>
<reference evidence="3" key="1">
    <citation type="submission" date="2022-07" db="EMBL/GenBank/DDBJ databases">
        <title>Fungi with potential for degradation of polypropylene.</title>
        <authorList>
            <person name="Gostincar C."/>
        </authorList>
    </citation>
    <scope>NUCLEOTIDE SEQUENCE</scope>
    <source>
        <strain evidence="3">EXF-13308</strain>
    </source>
</reference>
<feature type="compositionally biased region" description="Basic and acidic residues" evidence="1">
    <location>
        <begin position="171"/>
        <end position="183"/>
    </location>
</feature>
<dbReference type="Pfam" id="PF00004">
    <property type="entry name" value="AAA"/>
    <property type="match status" value="1"/>
</dbReference>
<evidence type="ECO:0000259" key="2">
    <source>
        <dbReference type="SMART" id="SM00382"/>
    </source>
</evidence>
<feature type="compositionally biased region" description="Polar residues" evidence="1">
    <location>
        <begin position="185"/>
        <end position="195"/>
    </location>
</feature>
<evidence type="ECO:0000313" key="3">
    <source>
        <dbReference type="EMBL" id="KAJ9142199.1"/>
    </source>
</evidence>
<dbReference type="AlphaFoldDB" id="A0AA38VR27"/>
<dbReference type="GO" id="GO:0016887">
    <property type="term" value="F:ATP hydrolysis activity"/>
    <property type="evidence" value="ECO:0007669"/>
    <property type="project" value="InterPro"/>
</dbReference>
<feature type="compositionally biased region" description="Basic residues" evidence="1">
    <location>
        <begin position="1085"/>
        <end position="1094"/>
    </location>
</feature>
<dbReference type="SUPFAM" id="SSF52540">
    <property type="entry name" value="P-loop containing nucleoside triphosphate hydrolases"/>
    <property type="match status" value="1"/>
</dbReference>
<sequence>MEVPAAERGSTSPYNMSNMSSSEAVPIAEGILKATPESSVSQDNDAPSSAERPEGNEKEPAKGDAKLSEDAHEDGGPAIPNESEEEDETNNPQSASDSDSDASGISKGLEESVVRRAARVFKSASLLQVYKQRLEEQALVKGRKSQTSNLVKGVVDYLRVLENRLDELEGGRRSKVNKNDGEKVPTQQRPESGDSTVEVTVKFFNSAAYLGEDGVYPKLEEEPEKGTFMCGQDSQHLIRVLYSKARDDGVSPREEADSEPPDADNIDILTFGVTSEAVTMFFAKQLDIETEGGNLIRFGKPFRPLLRSLAHVREQLTKLQNTYGRVATEEMDQSQPARDSSSEARDATTNREESDVSPFAPAEKSKADGIQPFDRPAALPHFQAFLAFVDKYLGQQIQLYERFREGKETHVAFENLWMLFDANDTIYCPLRDSVPEEYINIEDSDHTTVRRHTPQAYRVVATSGGMPLASTMAPAFTMKGADESVGPVSFSSSLIMNAGVKAVADMLTQRISRRIRNNYTEFNLYCFYVDFDGIEYGTVREVFVFKPYEREIEIRSLQAYPVRYMSHDKLLLDRGNSFLDATRISHLQYEGLTVGPNREEINSPVVVDVKLAFEGGIGAGKAFIRAPEFASPARLWLPDSRGEAYDLFGKSKCSQKWCYSPDCTSNVYISSQKKQRHKIESDIKVVLEEYESEKQGGKEGQVEFKQLMEGNDITRLLPGEVPGFALRNRKWVLLNLTQLGPVEQDNEWDNLVLPPGHREMVQAMVETHTQDLGSKKDAKIGMDLVRGKGRGCIILLHGVPGVGKTSTAECVAAHTKKPLYPITCGDIGYRPEDVERNMENHFKLAHKWGCVLLLDEADVFLAKRDQKDVQRNGLVSVFLRILEYYSGILFLTTNRVGAIDDAFRSRLHLTLYYPKLTKKQTKEIFKHNFARVDDVNVDRERNGLPPFRYKESEQKIMDWAKNTWKTLRWNGRQIRNTFQTVLALAEFHAKKRSGESASLVVTKKHFKIVANASIQFNEYLLATHGADEDKVAKREYMRAMGYSPSSELVFKGFDQEDSDSSSEEDNSSDGSDSDSDDSDESDGARRKKNSKSKKGKESKSSSKKSKKASDKKGKSEKKSKEKKKDKKEKDADDDSD</sequence>
<dbReference type="Pfam" id="PF23232">
    <property type="entry name" value="AAA_lid_13"/>
    <property type="match status" value="1"/>
</dbReference>
<feature type="region of interest" description="Disordered" evidence="1">
    <location>
        <begin position="328"/>
        <end position="372"/>
    </location>
</feature>
<dbReference type="Proteomes" id="UP001174694">
    <property type="component" value="Unassembled WGS sequence"/>
</dbReference>
<dbReference type="InterPro" id="IPR003959">
    <property type="entry name" value="ATPase_AAA_core"/>
</dbReference>
<dbReference type="PANTHER" id="PTHR46411:SF2">
    <property type="entry name" value="AAA+ ATPASE DOMAIN-CONTAINING PROTEIN"/>
    <property type="match status" value="1"/>
</dbReference>
<dbReference type="GO" id="GO:0005524">
    <property type="term" value="F:ATP binding"/>
    <property type="evidence" value="ECO:0007669"/>
    <property type="project" value="InterPro"/>
</dbReference>
<dbReference type="InterPro" id="IPR056599">
    <property type="entry name" value="AAA_lid_fung"/>
</dbReference>
<feature type="compositionally biased region" description="Polar residues" evidence="1">
    <location>
        <begin position="36"/>
        <end position="47"/>
    </location>
</feature>
<dbReference type="EMBL" id="JANBVO010000023">
    <property type="protein sequence ID" value="KAJ9142199.1"/>
    <property type="molecule type" value="Genomic_DNA"/>
</dbReference>
<feature type="compositionally biased region" description="Low complexity" evidence="1">
    <location>
        <begin position="94"/>
        <end position="103"/>
    </location>
</feature>
<dbReference type="Pfam" id="PF22942">
    <property type="entry name" value="DUF7025"/>
    <property type="match status" value="1"/>
</dbReference>
<keyword evidence="4" id="KW-1185">Reference proteome</keyword>
<feature type="compositionally biased region" description="Basic and acidic residues" evidence="1">
    <location>
        <begin position="340"/>
        <end position="354"/>
    </location>
</feature>
<feature type="region of interest" description="Disordered" evidence="1">
    <location>
        <begin position="1048"/>
        <end position="1136"/>
    </location>
</feature>
<evidence type="ECO:0000313" key="4">
    <source>
        <dbReference type="Proteomes" id="UP001174694"/>
    </source>
</evidence>
<feature type="domain" description="AAA+ ATPase" evidence="2">
    <location>
        <begin position="790"/>
        <end position="917"/>
    </location>
</feature>
<organism evidence="3 4">
    <name type="scientific">Pleurostoma richardsiae</name>
    <dbReference type="NCBI Taxonomy" id="41990"/>
    <lineage>
        <taxon>Eukaryota</taxon>
        <taxon>Fungi</taxon>
        <taxon>Dikarya</taxon>
        <taxon>Ascomycota</taxon>
        <taxon>Pezizomycotina</taxon>
        <taxon>Sordariomycetes</taxon>
        <taxon>Sordariomycetidae</taxon>
        <taxon>Calosphaeriales</taxon>
        <taxon>Pleurostomataceae</taxon>
        <taxon>Pleurostoma</taxon>
    </lineage>
</organism>
<dbReference type="Gene3D" id="3.40.50.300">
    <property type="entry name" value="P-loop containing nucleotide triphosphate hydrolases"/>
    <property type="match status" value="1"/>
</dbReference>
<evidence type="ECO:0000256" key="1">
    <source>
        <dbReference type="SAM" id="MobiDB-lite"/>
    </source>
</evidence>
<comment type="caution">
    <text evidence="3">The sequence shown here is derived from an EMBL/GenBank/DDBJ whole genome shotgun (WGS) entry which is preliminary data.</text>
</comment>
<accession>A0AA38VR27</accession>